<dbReference type="AlphaFoldDB" id="A0A7W3MZT1"/>
<keyword evidence="3" id="KW-1185">Reference proteome</keyword>
<evidence type="ECO:0000313" key="3">
    <source>
        <dbReference type="Proteomes" id="UP000539313"/>
    </source>
</evidence>
<evidence type="ECO:0000256" key="1">
    <source>
        <dbReference type="SAM" id="MobiDB-lite"/>
    </source>
</evidence>
<dbReference type="EMBL" id="JACJII010000001">
    <property type="protein sequence ID" value="MBA9004884.1"/>
    <property type="molecule type" value="Genomic_DNA"/>
</dbReference>
<dbReference type="RefSeq" id="WP_220500210.1">
    <property type="nucleotide sequence ID" value="NZ_JACJII010000001.1"/>
</dbReference>
<accession>A0A7W3MZT1</accession>
<sequence>MSDDAGVRREIEELRAELARTRARLQAAEEALEARTERAADGTRIPDSPAGLHWLVPPDHRRPSA</sequence>
<feature type="region of interest" description="Disordered" evidence="1">
    <location>
        <begin position="33"/>
        <end position="65"/>
    </location>
</feature>
<evidence type="ECO:0000313" key="2">
    <source>
        <dbReference type="EMBL" id="MBA9004884.1"/>
    </source>
</evidence>
<dbReference type="Proteomes" id="UP000539313">
    <property type="component" value="Unassembled WGS sequence"/>
</dbReference>
<name>A0A7W3MZT1_9ACTN</name>
<proteinExistence type="predicted"/>
<comment type="caution">
    <text evidence="2">The sequence shown here is derived from an EMBL/GenBank/DDBJ whole genome shotgun (WGS) entry which is preliminary data.</text>
</comment>
<gene>
    <name evidence="2" type="ORF">HNR21_003766</name>
</gene>
<organism evidence="2 3">
    <name type="scientific">Thermomonospora cellulosilytica</name>
    <dbReference type="NCBI Taxonomy" id="1411118"/>
    <lineage>
        <taxon>Bacteria</taxon>
        <taxon>Bacillati</taxon>
        <taxon>Actinomycetota</taxon>
        <taxon>Actinomycetes</taxon>
        <taxon>Streptosporangiales</taxon>
        <taxon>Thermomonosporaceae</taxon>
        <taxon>Thermomonospora</taxon>
    </lineage>
</organism>
<protein>
    <submittedName>
        <fullName evidence="2">Septal ring factor EnvC (AmiA/AmiB activator)</fullName>
    </submittedName>
</protein>
<reference evidence="2 3" key="1">
    <citation type="submission" date="2020-08" db="EMBL/GenBank/DDBJ databases">
        <title>Sequencing the genomes of 1000 actinobacteria strains.</title>
        <authorList>
            <person name="Klenk H.-P."/>
        </authorList>
    </citation>
    <scope>NUCLEOTIDE SEQUENCE [LARGE SCALE GENOMIC DNA]</scope>
    <source>
        <strain evidence="2 3">DSM 45823</strain>
    </source>
</reference>